<dbReference type="CDD" id="cd10433">
    <property type="entry name" value="YccA_like"/>
    <property type="match status" value="1"/>
</dbReference>
<organism evidence="8 9">
    <name type="scientific">Litorivivens lipolytica</name>
    <dbReference type="NCBI Taxonomy" id="1524264"/>
    <lineage>
        <taxon>Bacteria</taxon>
        <taxon>Pseudomonadati</taxon>
        <taxon>Pseudomonadota</taxon>
        <taxon>Gammaproteobacteria</taxon>
        <taxon>Litorivivens</taxon>
    </lineage>
</organism>
<accession>A0A7W4W329</accession>
<dbReference type="PANTHER" id="PTHR23291">
    <property type="entry name" value="BAX INHIBITOR-RELATED"/>
    <property type="match status" value="1"/>
</dbReference>
<evidence type="ECO:0000256" key="2">
    <source>
        <dbReference type="ARBA" id="ARBA00010350"/>
    </source>
</evidence>
<protein>
    <submittedName>
        <fullName evidence="8">Modulator of FtsH protease</fullName>
    </submittedName>
</protein>
<evidence type="ECO:0000313" key="8">
    <source>
        <dbReference type="EMBL" id="MBB3046552.1"/>
    </source>
</evidence>
<evidence type="ECO:0000256" key="3">
    <source>
        <dbReference type="ARBA" id="ARBA00022475"/>
    </source>
</evidence>
<dbReference type="GO" id="GO:0008233">
    <property type="term" value="F:peptidase activity"/>
    <property type="evidence" value="ECO:0007669"/>
    <property type="project" value="UniProtKB-KW"/>
</dbReference>
<evidence type="ECO:0000256" key="7">
    <source>
        <dbReference type="RuleBase" id="RU004379"/>
    </source>
</evidence>
<keyword evidence="8" id="KW-0378">Hydrolase</keyword>
<proteinExistence type="inferred from homology"/>
<keyword evidence="9" id="KW-1185">Reference proteome</keyword>
<dbReference type="InterPro" id="IPR006214">
    <property type="entry name" value="Bax_inhibitor_1-related"/>
</dbReference>
<comment type="subcellular location">
    <subcellularLocation>
        <location evidence="1">Cell membrane</location>
        <topology evidence="1">Multi-pass membrane protein</topology>
    </subcellularLocation>
</comment>
<feature type="transmembrane region" description="Helical" evidence="7">
    <location>
        <begin position="133"/>
        <end position="157"/>
    </location>
</feature>
<gene>
    <name evidence="8" type="ORF">FHR99_000788</name>
</gene>
<keyword evidence="4 7" id="KW-0812">Transmembrane</keyword>
<feature type="transmembrane region" description="Helical" evidence="7">
    <location>
        <begin position="77"/>
        <end position="95"/>
    </location>
</feature>
<feature type="transmembrane region" description="Helical" evidence="7">
    <location>
        <begin position="193"/>
        <end position="218"/>
    </location>
</feature>
<dbReference type="Pfam" id="PF01027">
    <property type="entry name" value="Bax1-I"/>
    <property type="match status" value="1"/>
</dbReference>
<reference evidence="8 9" key="1">
    <citation type="submission" date="2020-08" db="EMBL/GenBank/DDBJ databases">
        <title>Genomic Encyclopedia of Type Strains, Phase III (KMG-III): the genomes of soil and plant-associated and newly described type strains.</title>
        <authorList>
            <person name="Whitman W."/>
        </authorList>
    </citation>
    <scope>NUCLEOTIDE SEQUENCE [LARGE SCALE GENOMIC DNA]</scope>
    <source>
        <strain evidence="8 9">CECT 8654</strain>
    </source>
</reference>
<dbReference type="Proteomes" id="UP000537130">
    <property type="component" value="Unassembled WGS sequence"/>
</dbReference>
<evidence type="ECO:0000256" key="4">
    <source>
        <dbReference type="ARBA" id="ARBA00022692"/>
    </source>
</evidence>
<keyword evidence="5 7" id="KW-1133">Transmembrane helix</keyword>
<dbReference type="AlphaFoldDB" id="A0A7W4W329"/>
<evidence type="ECO:0000256" key="1">
    <source>
        <dbReference type="ARBA" id="ARBA00004651"/>
    </source>
</evidence>
<feature type="transmembrane region" description="Helical" evidence="7">
    <location>
        <begin position="27"/>
        <end position="44"/>
    </location>
</feature>
<keyword evidence="8" id="KW-0645">Protease</keyword>
<dbReference type="EMBL" id="JACHWY010000001">
    <property type="protein sequence ID" value="MBB3046552.1"/>
    <property type="molecule type" value="Genomic_DNA"/>
</dbReference>
<dbReference type="GO" id="GO:0005886">
    <property type="term" value="C:plasma membrane"/>
    <property type="evidence" value="ECO:0007669"/>
    <property type="project" value="UniProtKB-SubCell"/>
</dbReference>
<dbReference type="GO" id="GO:0006508">
    <property type="term" value="P:proteolysis"/>
    <property type="evidence" value="ECO:0007669"/>
    <property type="project" value="UniProtKB-KW"/>
</dbReference>
<dbReference type="PANTHER" id="PTHR23291:SF115">
    <property type="entry name" value="MODULATOR OF FTSH PROTEASE YCCA"/>
    <property type="match status" value="1"/>
</dbReference>
<evidence type="ECO:0000313" key="9">
    <source>
        <dbReference type="Proteomes" id="UP000537130"/>
    </source>
</evidence>
<evidence type="ECO:0000256" key="5">
    <source>
        <dbReference type="ARBA" id="ARBA00022989"/>
    </source>
</evidence>
<dbReference type="RefSeq" id="WP_183409241.1">
    <property type="nucleotide sequence ID" value="NZ_JACHWY010000001.1"/>
</dbReference>
<feature type="transmembrane region" description="Helical" evidence="7">
    <location>
        <begin position="107"/>
        <end position="127"/>
    </location>
</feature>
<feature type="transmembrane region" description="Helical" evidence="7">
    <location>
        <begin position="164"/>
        <end position="181"/>
    </location>
</feature>
<keyword evidence="6 7" id="KW-0472">Membrane</keyword>
<sequence length="222" mass="23352">MQDRTVAQAHSPAGIEAVGTNKVLKNTYLLLAMTLAFSAFTAFLSRGMAPINPWVFLGGFIGLSFLTQMLANSAWGLLAVFGFTGFVGFAIGPLMGALMQSSVGAELVMQALGGTAAIFLGLSAYAVTTKKDFSFLSGFIVAGGIILMLGVVAALVFEMPTLRLALSAGFMLFASAAILFQTGQIVNGGERNYILATITLYASIYNLFMSLLHLLMAFSGDD</sequence>
<comment type="similarity">
    <text evidence="2 7">Belongs to the BI1 family.</text>
</comment>
<name>A0A7W4W329_9GAMM</name>
<keyword evidence="3" id="KW-1003">Cell membrane</keyword>
<feature type="transmembrane region" description="Helical" evidence="7">
    <location>
        <begin position="51"/>
        <end position="71"/>
    </location>
</feature>
<evidence type="ECO:0000256" key="6">
    <source>
        <dbReference type="ARBA" id="ARBA00023136"/>
    </source>
</evidence>
<comment type="caution">
    <text evidence="8">The sequence shown here is derived from an EMBL/GenBank/DDBJ whole genome shotgun (WGS) entry which is preliminary data.</text>
</comment>